<proteinExistence type="predicted"/>
<evidence type="ECO:0000313" key="3">
    <source>
        <dbReference type="Proteomes" id="UP001415857"/>
    </source>
</evidence>
<comment type="caution">
    <text evidence="2">The sequence shown here is derived from an EMBL/GenBank/DDBJ whole genome shotgun (WGS) entry which is preliminary data.</text>
</comment>
<dbReference type="AlphaFoldDB" id="A0AAP0X6X3"/>
<reference evidence="2 3" key="1">
    <citation type="journal article" date="2024" name="Plant J.">
        <title>Genome sequences and population genomics reveal climatic adaptation and genomic divergence between two closely related sweetgum species.</title>
        <authorList>
            <person name="Xu W.Q."/>
            <person name="Ren C.Q."/>
            <person name="Zhang X.Y."/>
            <person name="Comes H.P."/>
            <person name="Liu X.H."/>
            <person name="Li Y.G."/>
            <person name="Kettle C.J."/>
            <person name="Jalonen R."/>
            <person name="Gaisberger H."/>
            <person name="Ma Y.Z."/>
            <person name="Qiu Y.X."/>
        </authorList>
    </citation>
    <scope>NUCLEOTIDE SEQUENCE [LARGE SCALE GENOMIC DNA]</scope>
    <source>
        <strain evidence="2">Hangzhou</strain>
    </source>
</reference>
<keyword evidence="3" id="KW-1185">Reference proteome</keyword>
<organism evidence="2 3">
    <name type="scientific">Liquidambar formosana</name>
    <name type="common">Formosan gum</name>
    <dbReference type="NCBI Taxonomy" id="63359"/>
    <lineage>
        <taxon>Eukaryota</taxon>
        <taxon>Viridiplantae</taxon>
        <taxon>Streptophyta</taxon>
        <taxon>Embryophyta</taxon>
        <taxon>Tracheophyta</taxon>
        <taxon>Spermatophyta</taxon>
        <taxon>Magnoliopsida</taxon>
        <taxon>eudicotyledons</taxon>
        <taxon>Gunneridae</taxon>
        <taxon>Pentapetalae</taxon>
        <taxon>Saxifragales</taxon>
        <taxon>Altingiaceae</taxon>
        <taxon>Liquidambar</taxon>
    </lineage>
</organism>
<feature type="compositionally biased region" description="Acidic residues" evidence="1">
    <location>
        <begin position="72"/>
        <end position="85"/>
    </location>
</feature>
<feature type="compositionally biased region" description="Polar residues" evidence="1">
    <location>
        <begin position="33"/>
        <end position="42"/>
    </location>
</feature>
<evidence type="ECO:0000313" key="2">
    <source>
        <dbReference type="EMBL" id="KAK9291982.1"/>
    </source>
</evidence>
<feature type="compositionally biased region" description="Basic and acidic residues" evidence="1">
    <location>
        <begin position="45"/>
        <end position="54"/>
    </location>
</feature>
<accession>A0AAP0X6X3</accession>
<sequence length="97" mass="10698">MASNLSRLFSSIIELSTPKLGLQCVRSKPMNHSASRLIFSSTQHRHQENPKEPESEISPPSSSPATKKEGDVGEEAEEGEDEDDVDMNKETGEGRRT</sequence>
<gene>
    <name evidence="2" type="ORF">L1049_019934</name>
</gene>
<dbReference type="Proteomes" id="UP001415857">
    <property type="component" value="Unassembled WGS sequence"/>
</dbReference>
<feature type="compositionally biased region" description="Basic and acidic residues" evidence="1">
    <location>
        <begin position="86"/>
        <end position="97"/>
    </location>
</feature>
<protein>
    <submittedName>
        <fullName evidence="2">Uncharacterized protein</fullName>
    </submittedName>
</protein>
<dbReference type="EMBL" id="JBBPBK010000001">
    <property type="protein sequence ID" value="KAK9291982.1"/>
    <property type="molecule type" value="Genomic_DNA"/>
</dbReference>
<feature type="region of interest" description="Disordered" evidence="1">
    <location>
        <begin position="33"/>
        <end position="97"/>
    </location>
</feature>
<evidence type="ECO:0000256" key="1">
    <source>
        <dbReference type="SAM" id="MobiDB-lite"/>
    </source>
</evidence>
<name>A0AAP0X6X3_LIQFO</name>